<proteinExistence type="predicted"/>
<keyword evidence="2" id="KW-1185">Reference proteome</keyword>
<name>A0ABW4W658_9BACI</name>
<reference evidence="2" key="1">
    <citation type="journal article" date="2019" name="Int. J. Syst. Evol. Microbiol.">
        <title>The Global Catalogue of Microorganisms (GCM) 10K type strain sequencing project: providing services to taxonomists for standard genome sequencing and annotation.</title>
        <authorList>
            <consortium name="The Broad Institute Genomics Platform"/>
            <consortium name="The Broad Institute Genome Sequencing Center for Infectious Disease"/>
            <person name="Wu L."/>
            <person name="Ma J."/>
        </authorList>
    </citation>
    <scope>NUCLEOTIDE SEQUENCE [LARGE SCALE GENOMIC DNA]</scope>
    <source>
        <strain evidence="2">R28</strain>
    </source>
</reference>
<accession>A0ABW4W658</accession>
<sequence length="156" mass="18231">MSSLVMSHYEINEQTMALIPANYTDYQTIAMETDKKLYIKKTPFQIIERGCLNNFSSFEGRRNSVNYLTGFKRKAPIPISVYRNIYAFPTHALKDWDCCWIFYHHVESVVKVKSNHSVILLKNGTQVSIDIPRLELLKQMERTSYILFISRDGLRS</sequence>
<dbReference type="RefSeq" id="WP_377558655.1">
    <property type="nucleotide sequence ID" value="NZ_JBHUHQ010000040.1"/>
</dbReference>
<evidence type="ECO:0000313" key="2">
    <source>
        <dbReference type="Proteomes" id="UP001597383"/>
    </source>
</evidence>
<dbReference type="Proteomes" id="UP001597383">
    <property type="component" value="Unassembled WGS sequence"/>
</dbReference>
<organism evidence="1 2">
    <name type="scientific">Ornithinibacillus salinisoli</name>
    <dbReference type="NCBI Taxonomy" id="1848459"/>
    <lineage>
        <taxon>Bacteria</taxon>
        <taxon>Bacillati</taxon>
        <taxon>Bacillota</taxon>
        <taxon>Bacilli</taxon>
        <taxon>Bacillales</taxon>
        <taxon>Bacillaceae</taxon>
        <taxon>Ornithinibacillus</taxon>
    </lineage>
</organism>
<comment type="caution">
    <text evidence="1">The sequence shown here is derived from an EMBL/GenBank/DDBJ whole genome shotgun (WGS) entry which is preliminary data.</text>
</comment>
<gene>
    <name evidence="1" type="ORF">ACFSJF_20260</name>
</gene>
<dbReference type="Pfam" id="PF06338">
    <property type="entry name" value="ComK"/>
    <property type="match status" value="1"/>
</dbReference>
<dbReference type="InterPro" id="IPR010461">
    <property type="entry name" value="ComK"/>
</dbReference>
<evidence type="ECO:0000313" key="1">
    <source>
        <dbReference type="EMBL" id="MFD2046606.1"/>
    </source>
</evidence>
<protein>
    <submittedName>
        <fullName evidence="1">Competence protein ComK</fullName>
    </submittedName>
</protein>
<dbReference type="EMBL" id="JBHUHQ010000040">
    <property type="protein sequence ID" value="MFD2046606.1"/>
    <property type="molecule type" value="Genomic_DNA"/>
</dbReference>